<reference evidence="3" key="1">
    <citation type="submission" date="2021-01" db="EMBL/GenBank/DDBJ databases">
        <authorList>
            <person name="Kaushik A."/>
        </authorList>
    </citation>
    <scope>NUCLEOTIDE SEQUENCE</scope>
    <source>
        <strain evidence="3">AG5</strain>
    </source>
</reference>
<organism evidence="3 4">
    <name type="scientific">Rhizoctonia solani</name>
    <dbReference type="NCBI Taxonomy" id="456999"/>
    <lineage>
        <taxon>Eukaryota</taxon>
        <taxon>Fungi</taxon>
        <taxon>Dikarya</taxon>
        <taxon>Basidiomycota</taxon>
        <taxon>Agaricomycotina</taxon>
        <taxon>Agaricomycetes</taxon>
        <taxon>Cantharellales</taxon>
        <taxon>Ceratobasidiaceae</taxon>
        <taxon>Rhizoctonia</taxon>
    </lineage>
</organism>
<feature type="compositionally biased region" description="Low complexity" evidence="2">
    <location>
        <begin position="249"/>
        <end position="263"/>
    </location>
</feature>
<evidence type="ECO:0000256" key="2">
    <source>
        <dbReference type="SAM" id="MobiDB-lite"/>
    </source>
</evidence>
<dbReference type="AlphaFoldDB" id="A0A8H3I1V6"/>
<protein>
    <recommendedName>
        <fullName evidence="5">Laminin domain protein</fullName>
    </recommendedName>
</protein>
<feature type="non-terminal residue" evidence="3">
    <location>
        <position position="1"/>
    </location>
</feature>
<dbReference type="Proteomes" id="UP000663827">
    <property type="component" value="Unassembled WGS sequence"/>
</dbReference>
<gene>
    <name evidence="3" type="ORF">RDB_LOCUS102273</name>
</gene>
<proteinExistence type="predicted"/>
<keyword evidence="1" id="KW-0175">Coiled coil</keyword>
<feature type="compositionally biased region" description="Polar residues" evidence="2">
    <location>
        <begin position="190"/>
        <end position="223"/>
    </location>
</feature>
<comment type="caution">
    <text evidence="3">The sequence shown here is derived from an EMBL/GenBank/DDBJ whole genome shotgun (WGS) entry which is preliminary data.</text>
</comment>
<name>A0A8H3I1V6_9AGAM</name>
<dbReference type="Gene3D" id="1.10.287.950">
    <property type="entry name" value="Methyl-accepting chemotaxis protein"/>
    <property type="match status" value="1"/>
</dbReference>
<dbReference type="EMBL" id="CAJNJQ010002169">
    <property type="protein sequence ID" value="CAE7167738.1"/>
    <property type="molecule type" value="Genomic_DNA"/>
</dbReference>
<evidence type="ECO:0000313" key="4">
    <source>
        <dbReference type="Proteomes" id="UP000663827"/>
    </source>
</evidence>
<sequence length="480" mass="53130">HARRVPYWANGNVTKCRTRPPPTMTNSGWYPPGQVCYPPELPAHLKDVPELKPIKGVPSDDEVIKVHAVINVANRIVGIPGLHDPTFFMKLADHLFNIQMARYRSRYSLVTFPSDAVYTPPALPAHITIDLEPVSGAPSDDQLTKVQDAIQTYQEFKRVPSMFDARINMELSQHLFDLQMARHMRMASEIQSSPISEATTEPESLAQTTGHPPSPQISSNNKGSGEDTGAAPRASQPASDTDVHESTDQSNPSSGQSSQPVNQPCSHVLAERFNQVLERLVQIVGQSSQQAERSHQFAERFNQLFERLDQLLEQSSQPAHRANELAERSNELAERLNQLSERSNTLTEQVNKPVQKLGDILQNINRVLVGIQHAIVRNHKGNKVDAINCLVNEKGELPGLMHTAHRSTVGVFGSRSSSGICPVIIDGISQNYYIPDCWVGDFLRFYGICGELLQGTVTVRTGKEAEARERLGDYLASCLG</sequence>
<dbReference type="SUPFAM" id="SSF58104">
    <property type="entry name" value="Methyl-accepting chemotaxis protein (MCP) signaling domain"/>
    <property type="match status" value="1"/>
</dbReference>
<feature type="coiled-coil region" evidence="1">
    <location>
        <begin position="319"/>
        <end position="349"/>
    </location>
</feature>
<evidence type="ECO:0000313" key="3">
    <source>
        <dbReference type="EMBL" id="CAE7167738.1"/>
    </source>
</evidence>
<accession>A0A8H3I1V6</accession>
<feature type="region of interest" description="Disordered" evidence="2">
    <location>
        <begin position="190"/>
        <end position="263"/>
    </location>
</feature>
<evidence type="ECO:0000256" key="1">
    <source>
        <dbReference type="SAM" id="Coils"/>
    </source>
</evidence>
<evidence type="ECO:0008006" key="5">
    <source>
        <dbReference type="Google" id="ProtNLM"/>
    </source>
</evidence>